<sequence length="129" mass="14472">MAKYEFDLTAQAGGQLVHNDWVLFRYADVLLMKSEALVRAGQNGDAELQQVRARAGAGARPATLNNLLDERLLEFAWEGMRRQDLIRFGKYHLPISDRPVSAPFRTVFPIPADVLSLNTNLTQNPGYTN</sequence>
<evidence type="ECO:0000256" key="3">
    <source>
        <dbReference type="ARBA" id="ARBA00023136"/>
    </source>
</evidence>
<dbReference type="EMBL" id="VSSQ01125249">
    <property type="protein sequence ID" value="MPN55708.1"/>
    <property type="molecule type" value="Genomic_DNA"/>
</dbReference>
<feature type="domain" description="RagB/SusD" evidence="5">
    <location>
        <begin position="13"/>
        <end position="92"/>
    </location>
</feature>
<protein>
    <submittedName>
        <fullName evidence="6">Starch-binding protein SusD</fullName>
    </submittedName>
</protein>
<keyword evidence="3" id="KW-0472">Membrane</keyword>
<dbReference type="GO" id="GO:0009279">
    <property type="term" value="C:cell outer membrane"/>
    <property type="evidence" value="ECO:0007669"/>
    <property type="project" value="UniProtKB-SubCell"/>
</dbReference>
<name>A0A645IWC1_9ZZZZ</name>
<evidence type="ECO:0000259" key="5">
    <source>
        <dbReference type="Pfam" id="PF07980"/>
    </source>
</evidence>
<dbReference type="InterPro" id="IPR012944">
    <property type="entry name" value="SusD_RagB_dom"/>
</dbReference>
<dbReference type="Gene3D" id="1.25.40.390">
    <property type="match status" value="1"/>
</dbReference>
<dbReference type="SUPFAM" id="SSF48452">
    <property type="entry name" value="TPR-like"/>
    <property type="match status" value="1"/>
</dbReference>
<accession>A0A645IWC1</accession>
<evidence type="ECO:0000256" key="2">
    <source>
        <dbReference type="ARBA" id="ARBA00022729"/>
    </source>
</evidence>
<comment type="subcellular location">
    <subcellularLocation>
        <location evidence="1">Cell outer membrane</location>
    </subcellularLocation>
</comment>
<evidence type="ECO:0000313" key="6">
    <source>
        <dbReference type="EMBL" id="MPN55708.1"/>
    </source>
</evidence>
<proteinExistence type="predicted"/>
<keyword evidence="2" id="KW-0732">Signal</keyword>
<evidence type="ECO:0000256" key="4">
    <source>
        <dbReference type="ARBA" id="ARBA00023237"/>
    </source>
</evidence>
<keyword evidence="4" id="KW-0998">Cell outer membrane</keyword>
<dbReference type="Pfam" id="PF07980">
    <property type="entry name" value="SusD_RagB"/>
    <property type="match status" value="1"/>
</dbReference>
<organism evidence="6">
    <name type="scientific">bioreactor metagenome</name>
    <dbReference type="NCBI Taxonomy" id="1076179"/>
    <lineage>
        <taxon>unclassified sequences</taxon>
        <taxon>metagenomes</taxon>
        <taxon>ecological metagenomes</taxon>
    </lineage>
</organism>
<gene>
    <name evidence="6" type="primary">susD_6</name>
    <name evidence="6" type="ORF">SDC9_203392</name>
</gene>
<reference evidence="6" key="1">
    <citation type="submission" date="2019-08" db="EMBL/GenBank/DDBJ databases">
        <authorList>
            <person name="Kucharzyk K."/>
            <person name="Murdoch R.W."/>
            <person name="Higgins S."/>
            <person name="Loffler F."/>
        </authorList>
    </citation>
    <scope>NUCLEOTIDE SEQUENCE</scope>
</reference>
<dbReference type="AlphaFoldDB" id="A0A645IWC1"/>
<evidence type="ECO:0000256" key="1">
    <source>
        <dbReference type="ARBA" id="ARBA00004442"/>
    </source>
</evidence>
<dbReference type="InterPro" id="IPR011990">
    <property type="entry name" value="TPR-like_helical_dom_sf"/>
</dbReference>
<comment type="caution">
    <text evidence="6">The sequence shown here is derived from an EMBL/GenBank/DDBJ whole genome shotgun (WGS) entry which is preliminary data.</text>
</comment>